<comment type="caution">
    <text evidence="1">The sequence shown here is derived from an EMBL/GenBank/DDBJ whole genome shotgun (WGS) entry which is preliminary data.</text>
</comment>
<dbReference type="EMBL" id="JAVIJC010000046">
    <property type="protein sequence ID" value="MDX8495899.1"/>
    <property type="molecule type" value="Genomic_DNA"/>
</dbReference>
<gene>
    <name evidence="1" type="ORF">RFN29_30610</name>
</gene>
<name>A0ABU4Z9H8_9HYPH</name>
<sequence length="419" mass="42454">MTSIYSTGTVSVTNGNAVVAGSGTAWAVALVTGGSFSCAGLSIPILSVNSDISLTLAYAWPGTTAAGAAYAIQRDNSDAANVVDLYDKLTQLLIQLSLAGIHPDNSGTLAKRNALTLTASNDNYLYLHAEIGVAFAFYRWDGPSLAWVGPFPVADAVDGGGVSSIIGSGITVDSTNPAIPSLSITNDAVTNAKLANMTNATMKGRATAGTGDPEDLTATQIISLLGLGTAALKNTGTSGGNVPILNVSNTWGDSQIITTSSTNSTYIQLNNTAPGGQSWAFYSSGGGPSVAGNFGVFGNNSERLSITPNGLVTIPAGSFSRQAAVVKTADFTVAASENWLINFKAGSTCTVTLPSAATNVGREIMIKNLQAQTVVSASSNVVPLAGGAAGTAILAAVSGTPRWCTLVSNGTNWEIMTAN</sequence>
<protein>
    <recommendedName>
        <fullName evidence="3">Tail fiber protein</fullName>
    </recommendedName>
</protein>
<organism evidence="1 2">
    <name type="scientific">Mesorhizobium captivum</name>
    <dbReference type="NCBI Taxonomy" id="3072319"/>
    <lineage>
        <taxon>Bacteria</taxon>
        <taxon>Pseudomonadati</taxon>
        <taxon>Pseudomonadota</taxon>
        <taxon>Alphaproteobacteria</taxon>
        <taxon>Hyphomicrobiales</taxon>
        <taxon>Phyllobacteriaceae</taxon>
        <taxon>Mesorhizobium</taxon>
    </lineage>
</organism>
<proteinExistence type="predicted"/>
<evidence type="ECO:0008006" key="3">
    <source>
        <dbReference type="Google" id="ProtNLM"/>
    </source>
</evidence>
<accession>A0ABU4Z9H8</accession>
<keyword evidence="2" id="KW-1185">Reference proteome</keyword>
<reference evidence="1 2" key="1">
    <citation type="submission" date="2023-08" db="EMBL/GenBank/DDBJ databases">
        <title>Implementing the SeqCode for naming new Mesorhizobium species isolated from Vachellia karroo root nodules.</title>
        <authorList>
            <person name="Van Lill M."/>
        </authorList>
    </citation>
    <scope>NUCLEOTIDE SEQUENCE [LARGE SCALE GENOMIC DNA]</scope>
    <source>
        <strain evidence="1 2">VK22B</strain>
    </source>
</reference>
<dbReference type="RefSeq" id="WP_320229605.1">
    <property type="nucleotide sequence ID" value="NZ_JAVIJC010000046.1"/>
</dbReference>
<evidence type="ECO:0000313" key="1">
    <source>
        <dbReference type="EMBL" id="MDX8495899.1"/>
    </source>
</evidence>
<dbReference type="Proteomes" id="UP001271249">
    <property type="component" value="Unassembled WGS sequence"/>
</dbReference>
<evidence type="ECO:0000313" key="2">
    <source>
        <dbReference type="Proteomes" id="UP001271249"/>
    </source>
</evidence>